<sequence length="176" mass="18266">MQHKLTLTIIALTLAAALGTAQGAHADTLPATPAAAGPSPSRWGLDISTTSYHTRQWARDSLNQDNPGLGFEYHCTANSGFAAGFYKNSYSRESFYATATYTPLHITLPAGFSVAAGGLAGAISGYTRAEAPDRPLMAAALVEIRSQQGYGINLVAVPNAGQSAGFIGLQLVVPLA</sequence>
<protein>
    <submittedName>
        <fullName evidence="1">Uncharacterized protein</fullName>
    </submittedName>
</protein>
<dbReference type="AlphaFoldDB" id="E6PNK2"/>
<evidence type="ECO:0000313" key="1">
    <source>
        <dbReference type="EMBL" id="CBH96504.1"/>
    </source>
</evidence>
<name>E6PNK2_9ZZZZ</name>
<organism evidence="1">
    <name type="scientific">mine drainage metagenome</name>
    <dbReference type="NCBI Taxonomy" id="410659"/>
    <lineage>
        <taxon>unclassified sequences</taxon>
        <taxon>metagenomes</taxon>
        <taxon>ecological metagenomes</taxon>
    </lineage>
</organism>
<dbReference type="EMBL" id="CABM01000027">
    <property type="protein sequence ID" value="CBH96504.1"/>
    <property type="molecule type" value="Genomic_DNA"/>
</dbReference>
<accession>E6PNK2</accession>
<dbReference type="Gene3D" id="2.40.160.20">
    <property type="match status" value="1"/>
</dbReference>
<gene>
    <name evidence="1" type="ORF">CARN2_1363</name>
</gene>
<comment type="caution">
    <text evidence="1">The sequence shown here is derived from an EMBL/GenBank/DDBJ whole genome shotgun (WGS) entry which is preliminary data.</text>
</comment>
<proteinExistence type="predicted"/>
<reference evidence="1" key="1">
    <citation type="submission" date="2009-10" db="EMBL/GenBank/DDBJ databases">
        <title>Diversity of trophic interactions inside an arsenic-rich microbial ecosystem.</title>
        <authorList>
            <person name="Bertin P.N."/>
            <person name="Heinrich-Salmeron A."/>
            <person name="Pelletier E."/>
            <person name="Goulhen-Chollet F."/>
            <person name="Arsene-Ploetze F."/>
            <person name="Gallien S."/>
            <person name="Calteau A."/>
            <person name="Vallenet D."/>
            <person name="Casiot C."/>
            <person name="Chane-Woon-Ming B."/>
            <person name="Giloteaux L."/>
            <person name="Barakat M."/>
            <person name="Bonnefoy V."/>
            <person name="Bruneel O."/>
            <person name="Chandler M."/>
            <person name="Cleiss J."/>
            <person name="Duran R."/>
            <person name="Elbaz-Poulichet F."/>
            <person name="Fonknechten N."/>
            <person name="Lauga B."/>
            <person name="Mornico D."/>
            <person name="Ortet P."/>
            <person name="Schaeffer C."/>
            <person name="Siguier P."/>
            <person name="Alexander Thil Smith A."/>
            <person name="Van Dorsselaer A."/>
            <person name="Weissenbach J."/>
            <person name="Medigue C."/>
            <person name="Le Paslier D."/>
        </authorList>
    </citation>
    <scope>NUCLEOTIDE SEQUENCE</scope>
</reference>